<evidence type="ECO:0000313" key="2">
    <source>
        <dbReference type="EMBL" id="ROV62375.1"/>
    </source>
</evidence>
<keyword evidence="1" id="KW-0472">Membrane</keyword>
<gene>
    <name evidence="2" type="ORF">EGH82_01470</name>
</gene>
<keyword evidence="1" id="KW-1133">Transmembrane helix</keyword>
<organism evidence="2 3">
    <name type="scientific">Vibrio ponticus</name>
    <dbReference type="NCBI Taxonomy" id="265668"/>
    <lineage>
        <taxon>Bacteria</taxon>
        <taxon>Pseudomonadati</taxon>
        <taxon>Pseudomonadota</taxon>
        <taxon>Gammaproteobacteria</taxon>
        <taxon>Vibrionales</taxon>
        <taxon>Vibrionaceae</taxon>
        <taxon>Vibrio</taxon>
    </lineage>
</organism>
<evidence type="ECO:0000256" key="1">
    <source>
        <dbReference type="SAM" id="Phobius"/>
    </source>
</evidence>
<keyword evidence="1" id="KW-0812">Transmembrane</keyword>
<name>A0A3N3E6M2_9VIBR</name>
<feature type="transmembrane region" description="Helical" evidence="1">
    <location>
        <begin position="21"/>
        <end position="38"/>
    </location>
</feature>
<dbReference type="EMBL" id="RKIK01000002">
    <property type="protein sequence ID" value="ROV62375.1"/>
    <property type="molecule type" value="Genomic_DNA"/>
</dbReference>
<feature type="transmembrane region" description="Helical" evidence="1">
    <location>
        <begin position="50"/>
        <end position="76"/>
    </location>
</feature>
<accession>A0A3N3E6M2</accession>
<protein>
    <submittedName>
        <fullName evidence="2">DUF3624 domain-containing protein</fullName>
    </submittedName>
</protein>
<proteinExistence type="predicted"/>
<comment type="caution">
    <text evidence="2">The sequence shown here is derived from an EMBL/GenBank/DDBJ whole genome shotgun (WGS) entry which is preliminary data.</text>
</comment>
<dbReference type="Proteomes" id="UP000278792">
    <property type="component" value="Unassembled WGS sequence"/>
</dbReference>
<dbReference type="RefSeq" id="WP_123780099.1">
    <property type="nucleotide sequence ID" value="NZ_RKIK01000002.1"/>
</dbReference>
<evidence type="ECO:0000313" key="3">
    <source>
        <dbReference type="Proteomes" id="UP000278792"/>
    </source>
</evidence>
<reference evidence="2 3" key="1">
    <citation type="submission" date="2018-11" db="EMBL/GenBank/DDBJ databases">
        <title>Vibrio ponticus strain CAIM 1751 pathogenic for the snapper Lutjanus guttatus.</title>
        <authorList>
            <person name="Soto-Rodriguez S."/>
            <person name="Lozano-Olvera R."/>
            <person name="Gomez-Gil B."/>
        </authorList>
    </citation>
    <scope>NUCLEOTIDE SEQUENCE [LARGE SCALE GENOMIC DNA]</scope>
    <source>
        <strain evidence="2 3">CAIM 1751</strain>
    </source>
</reference>
<sequence>MSCNTCQQNWFWRKIGRCMRCVYQLSGLSLLSMASWWLMFRDTPKSIESIALITAIVGFTGLLALHLWMRWVVIPLRSRSRNEKRR</sequence>
<dbReference type="AlphaFoldDB" id="A0A3N3E6M2"/>
<dbReference type="InterPro" id="IPR022072">
    <property type="entry name" value="DUF3624"/>
</dbReference>
<dbReference type="Pfam" id="PF12292">
    <property type="entry name" value="DUF3624"/>
    <property type="match status" value="1"/>
</dbReference>